<dbReference type="Proteomes" id="UP001596434">
    <property type="component" value="Unassembled WGS sequence"/>
</dbReference>
<comment type="caution">
    <text evidence="2">The sequence shown here is derived from an EMBL/GenBank/DDBJ whole genome shotgun (WGS) entry which is preliminary data.</text>
</comment>
<sequence length="305" mass="32953">MMASRNVDDTETILADLELTRGLTIRMTAIGTLGMIVGWAVFSTLYQMATGHVARFQFAPPGIGWWTDALNVVVIVILGTAFIVPHEWLHGLAIRYYGGEARYGVGIAHFILPYAYATTDHEFSRNQFIVVLLTPLVVLTVLGVPLMIVFEWGWLIVPLTLNAAGAIADIWMTLMVLSYPAHIRIVDHEGGVRILGREADRPRSLSITKLVWEALSGAAVATFGVLILLAVGGPILLSILGIESLTVGTPGTITYVFSFTNTPEEISFGVGLGVLSLGATVGLGYALLRSYLRGKRPAETTVESE</sequence>
<gene>
    <name evidence="2" type="ORF">ACFQKE_07720</name>
</gene>
<feature type="transmembrane region" description="Helical" evidence="1">
    <location>
        <begin position="128"/>
        <end position="148"/>
    </location>
</feature>
<name>A0ABD5ZXK1_9EURY</name>
<organism evidence="2 3">
    <name type="scientific">Haloplanus litoreus</name>
    <dbReference type="NCBI Taxonomy" id="767515"/>
    <lineage>
        <taxon>Archaea</taxon>
        <taxon>Methanobacteriati</taxon>
        <taxon>Methanobacteriota</taxon>
        <taxon>Stenosarchaea group</taxon>
        <taxon>Halobacteria</taxon>
        <taxon>Halobacteriales</taxon>
        <taxon>Haloferacaceae</taxon>
        <taxon>Haloplanus</taxon>
    </lineage>
</organism>
<reference evidence="2 3" key="1">
    <citation type="journal article" date="2019" name="Int. J. Syst. Evol. Microbiol.">
        <title>The Global Catalogue of Microorganisms (GCM) 10K type strain sequencing project: providing services to taxonomists for standard genome sequencing and annotation.</title>
        <authorList>
            <consortium name="The Broad Institute Genomics Platform"/>
            <consortium name="The Broad Institute Genome Sequencing Center for Infectious Disease"/>
            <person name="Wu L."/>
            <person name="Ma J."/>
        </authorList>
    </citation>
    <scope>NUCLEOTIDE SEQUENCE [LARGE SCALE GENOMIC DNA]</scope>
    <source>
        <strain evidence="2 3">GX21</strain>
    </source>
</reference>
<accession>A0ABD5ZXK1</accession>
<feature type="transmembrane region" description="Helical" evidence="1">
    <location>
        <begin position="154"/>
        <end position="177"/>
    </location>
</feature>
<feature type="transmembrane region" description="Helical" evidence="1">
    <location>
        <begin position="266"/>
        <end position="288"/>
    </location>
</feature>
<dbReference type="Pfam" id="PF11667">
    <property type="entry name" value="DUF3267"/>
    <property type="match status" value="1"/>
</dbReference>
<keyword evidence="1" id="KW-0812">Transmembrane</keyword>
<keyword evidence="1" id="KW-1133">Transmembrane helix</keyword>
<dbReference type="AlphaFoldDB" id="A0ABD5ZXK1"/>
<evidence type="ECO:0000313" key="2">
    <source>
        <dbReference type="EMBL" id="MFC7255182.1"/>
    </source>
</evidence>
<feature type="transmembrane region" description="Helical" evidence="1">
    <location>
        <begin position="23"/>
        <end position="42"/>
    </location>
</feature>
<dbReference type="EMBL" id="JBHTAT010000001">
    <property type="protein sequence ID" value="MFC7255182.1"/>
    <property type="molecule type" value="Genomic_DNA"/>
</dbReference>
<evidence type="ECO:0000256" key="1">
    <source>
        <dbReference type="SAM" id="Phobius"/>
    </source>
</evidence>
<proteinExistence type="predicted"/>
<protein>
    <submittedName>
        <fullName evidence="2">DUF3267 domain-containing protein</fullName>
    </submittedName>
</protein>
<keyword evidence="1" id="KW-0472">Membrane</keyword>
<feature type="transmembrane region" description="Helical" evidence="1">
    <location>
        <begin position="210"/>
        <end position="237"/>
    </location>
</feature>
<feature type="transmembrane region" description="Helical" evidence="1">
    <location>
        <begin position="63"/>
        <end position="84"/>
    </location>
</feature>
<dbReference type="GeneID" id="96953528"/>
<evidence type="ECO:0000313" key="3">
    <source>
        <dbReference type="Proteomes" id="UP001596434"/>
    </source>
</evidence>
<keyword evidence="3" id="KW-1185">Reference proteome</keyword>
<dbReference type="RefSeq" id="WP_379703397.1">
    <property type="nucleotide sequence ID" value="NZ_JBHTAT010000001.1"/>
</dbReference>
<dbReference type="InterPro" id="IPR021683">
    <property type="entry name" value="DUF3267"/>
</dbReference>